<gene>
    <name evidence="1" type="ORF">Faunusvirus17_3</name>
</gene>
<accession>A0A3G4ZYT7</accession>
<name>A0A3G4ZYT7_9VIRU</name>
<protein>
    <submittedName>
        <fullName evidence="1">Uncharacterized protein</fullName>
    </submittedName>
</protein>
<dbReference type="EMBL" id="MK072148">
    <property type="protein sequence ID" value="AYV79484.1"/>
    <property type="molecule type" value="Genomic_DNA"/>
</dbReference>
<organism evidence="1">
    <name type="scientific">Faunusvirus sp</name>
    <dbReference type="NCBI Taxonomy" id="2487766"/>
    <lineage>
        <taxon>Viruses</taxon>
        <taxon>Varidnaviria</taxon>
        <taxon>Bamfordvirae</taxon>
        <taxon>Nucleocytoviricota</taxon>
        <taxon>Megaviricetes</taxon>
        <taxon>Imitervirales</taxon>
        <taxon>Mimiviridae</taxon>
    </lineage>
</organism>
<reference evidence="1" key="1">
    <citation type="submission" date="2018-10" db="EMBL/GenBank/DDBJ databases">
        <title>Hidden diversity of soil giant viruses.</title>
        <authorList>
            <person name="Schulz F."/>
            <person name="Alteio L."/>
            <person name="Goudeau D."/>
            <person name="Ryan E.M."/>
            <person name="Malmstrom R.R."/>
            <person name="Blanchard J."/>
            <person name="Woyke T."/>
        </authorList>
    </citation>
    <scope>NUCLEOTIDE SEQUENCE</scope>
    <source>
        <strain evidence="1">FNV1</strain>
    </source>
</reference>
<sequence>MSKISAGDLLNGIFNPDTYYNVPSPVKDAWNSFIIFENKQFFTQERILQQYSKLAVRDLYREQLNFYKLTKGIIEQFFPAGILRAMRRDTKMGGEFTDQFKKMTNILDIKIQNAEKNISK</sequence>
<proteinExistence type="predicted"/>
<evidence type="ECO:0000313" key="1">
    <source>
        <dbReference type="EMBL" id="AYV79484.1"/>
    </source>
</evidence>